<dbReference type="RefSeq" id="WP_066286902.1">
    <property type="nucleotide sequence ID" value="NZ_CP016761.1"/>
</dbReference>
<evidence type="ECO:0000256" key="2">
    <source>
        <dbReference type="ARBA" id="ARBA00023125"/>
    </source>
</evidence>
<dbReference type="KEGG" id="far:ABE41_004460"/>
<dbReference type="SUPFAM" id="SSF46785">
    <property type="entry name" value="Winged helix' DNA-binding domain"/>
    <property type="match status" value="1"/>
</dbReference>
<evidence type="ECO:0000256" key="3">
    <source>
        <dbReference type="ARBA" id="ARBA00023163"/>
    </source>
</evidence>
<dbReference type="OrthoDB" id="1853358at2"/>
<protein>
    <submittedName>
        <fullName evidence="5">MarR family transcriptional regulator</fullName>
    </submittedName>
</protein>
<dbReference type="PANTHER" id="PTHR42756:SF1">
    <property type="entry name" value="TRANSCRIPTIONAL REPRESSOR OF EMRAB OPERON"/>
    <property type="match status" value="1"/>
</dbReference>
<proteinExistence type="predicted"/>
<dbReference type="AlphaFoldDB" id="A0A1B1Z1B2"/>
<keyword evidence="3" id="KW-0804">Transcription</keyword>
<evidence type="ECO:0000313" key="5">
    <source>
        <dbReference type="EMBL" id="ANX11248.1"/>
    </source>
</evidence>
<keyword evidence="6" id="KW-1185">Reference proteome</keyword>
<dbReference type="PRINTS" id="PR00598">
    <property type="entry name" value="HTHMARR"/>
</dbReference>
<evidence type="ECO:0000256" key="1">
    <source>
        <dbReference type="ARBA" id="ARBA00023015"/>
    </source>
</evidence>
<dbReference type="InterPro" id="IPR036388">
    <property type="entry name" value="WH-like_DNA-bd_sf"/>
</dbReference>
<keyword evidence="1" id="KW-0805">Transcription regulation</keyword>
<gene>
    <name evidence="5" type="ORF">ABE41_004460</name>
</gene>
<dbReference type="Proteomes" id="UP000077412">
    <property type="component" value="Chromosome"/>
</dbReference>
<dbReference type="Gene3D" id="1.10.10.10">
    <property type="entry name" value="Winged helix-like DNA-binding domain superfamily/Winged helix DNA-binding domain"/>
    <property type="match status" value="1"/>
</dbReference>
<dbReference type="SMART" id="SM00347">
    <property type="entry name" value="HTH_MARR"/>
    <property type="match status" value="1"/>
</dbReference>
<evidence type="ECO:0000313" key="6">
    <source>
        <dbReference type="Proteomes" id="UP000077412"/>
    </source>
</evidence>
<dbReference type="GO" id="GO:0003700">
    <property type="term" value="F:DNA-binding transcription factor activity"/>
    <property type="evidence" value="ECO:0007669"/>
    <property type="project" value="InterPro"/>
</dbReference>
<dbReference type="InterPro" id="IPR036390">
    <property type="entry name" value="WH_DNA-bd_sf"/>
</dbReference>
<reference evidence="5 6" key="1">
    <citation type="submission" date="2016-08" db="EMBL/GenBank/DDBJ databases">
        <title>Complete genome sequence of Fictibacillus arsenicus G25-54, a strain with toxicity to nematodes and a potential arsenic-resistance activity.</title>
        <authorList>
            <person name="Zheng Z."/>
        </authorList>
    </citation>
    <scope>NUCLEOTIDE SEQUENCE [LARGE SCALE GENOMIC DNA]</scope>
    <source>
        <strain evidence="5 6">G25-54</strain>
    </source>
</reference>
<evidence type="ECO:0000259" key="4">
    <source>
        <dbReference type="PROSITE" id="PS50995"/>
    </source>
</evidence>
<organism evidence="5 6">
    <name type="scientific">Fictibacillus arsenicus</name>
    <dbReference type="NCBI Taxonomy" id="255247"/>
    <lineage>
        <taxon>Bacteria</taxon>
        <taxon>Bacillati</taxon>
        <taxon>Bacillota</taxon>
        <taxon>Bacilli</taxon>
        <taxon>Bacillales</taxon>
        <taxon>Fictibacillaceae</taxon>
        <taxon>Fictibacillus</taxon>
    </lineage>
</organism>
<sequence>MEDVRSLFHVLNRRYNRLEKDCCRIEGAGISLVHNHILYEIDKHNAPSMQQIADLLGIDITTFSRQIQTLIKMGLVIKSANPSDKRFYFLSLTEKGKRTADEINALVISNLEDIFSQMNEFERDTVIHSLKILTRSMGQLGSSKVFR</sequence>
<dbReference type="PANTHER" id="PTHR42756">
    <property type="entry name" value="TRANSCRIPTIONAL REGULATOR, MARR"/>
    <property type="match status" value="1"/>
</dbReference>
<dbReference type="STRING" id="255247.ABE41_004460"/>
<accession>A0A1B1Z1B2</accession>
<dbReference type="Pfam" id="PF01047">
    <property type="entry name" value="MarR"/>
    <property type="match status" value="1"/>
</dbReference>
<feature type="domain" description="HTH marR-type" evidence="4">
    <location>
        <begin position="1"/>
        <end position="135"/>
    </location>
</feature>
<name>A0A1B1Z1B2_9BACL</name>
<dbReference type="GO" id="GO:0003677">
    <property type="term" value="F:DNA binding"/>
    <property type="evidence" value="ECO:0007669"/>
    <property type="project" value="UniProtKB-KW"/>
</dbReference>
<keyword evidence="2" id="KW-0238">DNA-binding</keyword>
<dbReference type="EMBL" id="CP016761">
    <property type="protein sequence ID" value="ANX11248.1"/>
    <property type="molecule type" value="Genomic_DNA"/>
</dbReference>
<dbReference type="InterPro" id="IPR000835">
    <property type="entry name" value="HTH_MarR-typ"/>
</dbReference>
<dbReference type="PROSITE" id="PS50995">
    <property type="entry name" value="HTH_MARR_2"/>
    <property type="match status" value="1"/>
</dbReference>